<dbReference type="Proteomes" id="UP001215280">
    <property type="component" value="Unassembled WGS sequence"/>
</dbReference>
<sequence>MRVLTKFYRPTVFSPTERACCCASPTLTQATLHGSKCMLWARRTHSGVKRSSCLGTGGDEVSDRVVGEYTALMRHLRGHEPPVLLDALAQNMAQVTALTDIFEDENTALEVHVAGLQWEFDVSNPKFTHRPTTSLHASLAALCTRHAATIATLEANAASLTQQLCPVRRGEDRLWVALDELGSVLVHETVGRRREDQLYEHTPDTVPQSRTLGVVFIDDAFTIHDLDEKVLGDMIEDMDLRVR</sequence>
<proteinExistence type="predicted"/>
<accession>A0AAD7MVR0</accession>
<evidence type="ECO:0000313" key="2">
    <source>
        <dbReference type="Proteomes" id="UP001215280"/>
    </source>
</evidence>
<evidence type="ECO:0000313" key="1">
    <source>
        <dbReference type="EMBL" id="KAJ7734155.1"/>
    </source>
</evidence>
<dbReference type="EMBL" id="JARJLG010000163">
    <property type="protein sequence ID" value="KAJ7734155.1"/>
    <property type="molecule type" value="Genomic_DNA"/>
</dbReference>
<organism evidence="1 2">
    <name type="scientific">Mycena maculata</name>
    <dbReference type="NCBI Taxonomy" id="230809"/>
    <lineage>
        <taxon>Eukaryota</taxon>
        <taxon>Fungi</taxon>
        <taxon>Dikarya</taxon>
        <taxon>Basidiomycota</taxon>
        <taxon>Agaricomycotina</taxon>
        <taxon>Agaricomycetes</taxon>
        <taxon>Agaricomycetidae</taxon>
        <taxon>Agaricales</taxon>
        <taxon>Marasmiineae</taxon>
        <taxon>Mycenaceae</taxon>
        <taxon>Mycena</taxon>
    </lineage>
</organism>
<gene>
    <name evidence="1" type="ORF">DFH07DRAFT_989078</name>
</gene>
<name>A0AAD7MVR0_9AGAR</name>
<reference evidence="1" key="1">
    <citation type="submission" date="2023-03" db="EMBL/GenBank/DDBJ databases">
        <title>Massive genome expansion in bonnet fungi (Mycena s.s.) driven by repeated elements and novel gene families across ecological guilds.</title>
        <authorList>
            <consortium name="Lawrence Berkeley National Laboratory"/>
            <person name="Harder C.B."/>
            <person name="Miyauchi S."/>
            <person name="Viragh M."/>
            <person name="Kuo A."/>
            <person name="Thoen E."/>
            <person name="Andreopoulos B."/>
            <person name="Lu D."/>
            <person name="Skrede I."/>
            <person name="Drula E."/>
            <person name="Henrissat B."/>
            <person name="Morin E."/>
            <person name="Kohler A."/>
            <person name="Barry K."/>
            <person name="LaButti K."/>
            <person name="Morin E."/>
            <person name="Salamov A."/>
            <person name="Lipzen A."/>
            <person name="Mereny Z."/>
            <person name="Hegedus B."/>
            <person name="Baldrian P."/>
            <person name="Stursova M."/>
            <person name="Weitz H."/>
            <person name="Taylor A."/>
            <person name="Grigoriev I.V."/>
            <person name="Nagy L.G."/>
            <person name="Martin F."/>
            <person name="Kauserud H."/>
        </authorList>
    </citation>
    <scope>NUCLEOTIDE SEQUENCE</scope>
    <source>
        <strain evidence="1">CBHHK188m</strain>
    </source>
</reference>
<protein>
    <submittedName>
        <fullName evidence="1">Uncharacterized protein</fullName>
    </submittedName>
</protein>
<comment type="caution">
    <text evidence="1">The sequence shown here is derived from an EMBL/GenBank/DDBJ whole genome shotgun (WGS) entry which is preliminary data.</text>
</comment>
<keyword evidence="2" id="KW-1185">Reference proteome</keyword>
<dbReference type="AlphaFoldDB" id="A0AAD7MVR0"/>